<feature type="domain" description="B30.2/SPRY" evidence="6">
    <location>
        <begin position="198"/>
        <end position="381"/>
    </location>
</feature>
<proteinExistence type="predicted"/>
<dbReference type="InterPro" id="IPR003879">
    <property type="entry name" value="Butyrophylin_SPRY"/>
</dbReference>
<dbReference type="EMBL" id="AJFE02021701">
    <property type="status" value="NOT_ANNOTATED_CDS"/>
    <property type="molecule type" value="Genomic_DNA"/>
</dbReference>
<dbReference type="STRING" id="9597.ENSPPAP00000013139"/>
<name>A0A2R9A761_PANPA</name>
<evidence type="ECO:0000259" key="6">
    <source>
        <dbReference type="PROSITE" id="PS50188"/>
    </source>
</evidence>
<evidence type="ECO:0000313" key="8">
    <source>
        <dbReference type="Proteomes" id="UP000240080"/>
    </source>
</evidence>
<evidence type="ECO:0000256" key="3">
    <source>
        <dbReference type="ARBA" id="ARBA00022833"/>
    </source>
</evidence>
<dbReference type="SUPFAM" id="SSF57850">
    <property type="entry name" value="RING/U-box"/>
    <property type="match status" value="1"/>
</dbReference>
<dbReference type="Gene3D" id="3.30.40.10">
    <property type="entry name" value="Zinc/RING finger domain, C3HC4 (zinc finger)"/>
    <property type="match status" value="1"/>
</dbReference>
<keyword evidence="2 4" id="KW-0863">Zinc-finger</keyword>
<reference evidence="7 8" key="1">
    <citation type="journal article" date="2012" name="Nature">
        <title>The bonobo genome compared with the chimpanzee and human genomes.</title>
        <authorList>
            <person name="Prufer K."/>
            <person name="Munch K."/>
            <person name="Hellmann I."/>
            <person name="Akagi K."/>
            <person name="Miller J.R."/>
            <person name="Walenz B."/>
            <person name="Koren S."/>
            <person name="Sutton G."/>
            <person name="Kodira C."/>
            <person name="Winer R."/>
            <person name="Knight J.R."/>
            <person name="Mullikin J.C."/>
            <person name="Meader S.J."/>
            <person name="Ponting C.P."/>
            <person name="Lunter G."/>
            <person name="Higashino S."/>
            <person name="Hobolth A."/>
            <person name="Dutheil J."/>
            <person name="Karakoc E."/>
            <person name="Alkan C."/>
            <person name="Sajjadian S."/>
            <person name="Catacchio C.R."/>
            <person name="Ventura M."/>
            <person name="Marques-Bonet T."/>
            <person name="Eichler E.E."/>
            <person name="Andre C."/>
            <person name="Atencia R."/>
            <person name="Mugisha L."/>
            <person name="Junhold J."/>
            <person name="Patterson N."/>
            <person name="Siebauer M."/>
            <person name="Good J.M."/>
            <person name="Fischer A."/>
            <person name="Ptak S.E."/>
            <person name="Lachmann M."/>
            <person name="Symer D.E."/>
            <person name="Mailund T."/>
            <person name="Schierup M.H."/>
            <person name="Andres A.M."/>
            <person name="Kelso J."/>
            <person name="Paabo S."/>
        </authorList>
    </citation>
    <scope>NUCLEOTIDE SEQUENCE [LARGE SCALE GENOMIC DNA]</scope>
</reference>
<protein>
    <recommendedName>
        <fullName evidence="9">B30.2/SPRY domain-containing protein</fullName>
    </recommendedName>
</protein>
<keyword evidence="1" id="KW-0479">Metal-binding</keyword>
<dbReference type="InterPro" id="IPR013083">
    <property type="entry name" value="Znf_RING/FYVE/PHD"/>
</dbReference>
<organism evidence="7 8">
    <name type="scientific">Pan paniscus</name>
    <name type="common">Pygmy chimpanzee</name>
    <name type="synonym">Bonobo</name>
    <dbReference type="NCBI Taxonomy" id="9597"/>
    <lineage>
        <taxon>Eukaryota</taxon>
        <taxon>Metazoa</taxon>
        <taxon>Chordata</taxon>
        <taxon>Craniata</taxon>
        <taxon>Vertebrata</taxon>
        <taxon>Euteleostomi</taxon>
        <taxon>Mammalia</taxon>
        <taxon>Eutheria</taxon>
        <taxon>Euarchontoglires</taxon>
        <taxon>Primates</taxon>
        <taxon>Haplorrhini</taxon>
        <taxon>Catarrhini</taxon>
        <taxon>Hominidae</taxon>
        <taxon>Pan</taxon>
    </lineage>
</organism>
<evidence type="ECO:0000256" key="2">
    <source>
        <dbReference type="ARBA" id="ARBA00022771"/>
    </source>
</evidence>
<accession>A0A2R9A761</accession>
<dbReference type="GeneTree" id="ENSGT00940000163419"/>
<evidence type="ECO:0000256" key="4">
    <source>
        <dbReference type="PROSITE-ProRule" id="PRU00175"/>
    </source>
</evidence>
<evidence type="ECO:0000313" key="7">
    <source>
        <dbReference type="Ensembl" id="ENSPPAP00000013139.1"/>
    </source>
</evidence>
<dbReference type="Gene3D" id="2.60.120.920">
    <property type="match status" value="1"/>
</dbReference>
<dbReference type="OMA" id="PVICCSH"/>
<dbReference type="Ensembl" id="ENSPPAT00000035807.1">
    <property type="protein sequence ID" value="ENSPPAP00000013139.1"/>
    <property type="gene ID" value="ENSPPAG00000029742.1"/>
</dbReference>
<dbReference type="SUPFAM" id="SSF49899">
    <property type="entry name" value="Concanavalin A-like lectins/glucanases"/>
    <property type="match status" value="1"/>
</dbReference>
<evidence type="ECO:0000256" key="1">
    <source>
        <dbReference type="ARBA" id="ARBA00022723"/>
    </source>
</evidence>
<dbReference type="PROSITE" id="PS50188">
    <property type="entry name" value="B302_SPRY"/>
    <property type="match status" value="1"/>
</dbReference>
<feature type="domain" description="RING-type" evidence="5">
    <location>
        <begin position="15"/>
        <end position="39"/>
    </location>
</feature>
<keyword evidence="3" id="KW-0862">Zinc</keyword>
<dbReference type="InterPro" id="IPR013320">
    <property type="entry name" value="ConA-like_dom_sf"/>
</dbReference>
<reference evidence="7" key="2">
    <citation type="submission" date="2025-08" db="UniProtKB">
        <authorList>
            <consortium name="Ensembl"/>
        </authorList>
    </citation>
    <scope>IDENTIFICATION</scope>
</reference>
<sequence>MNSGILQVFQRELICPICMNYFIDPVTIDCGHSFCRPCFCLNWQDMAVLSVNDILLSSLVLQFMALLQEELLKKMQSLWEKACENLRNLNMATNRIRCWKDYVSLRIEAIRAEYHKMVAFFHEEEQRHLERLRKEGEDIFQQLNESKARMEHSRELLRGMYEDLRQMCHKAVVELFQVRTDHGYESVLLQVSEPVNPEFSAGPIIGLMDRLKGFRVYLTLQHARASSHIFLHGDLRSMKVGCDPQDDPNITDKSECFLQWGADFFRSGKFYWEFNMGHSWNWAFGVCNNYWKEKRQNDMIDGEVGLFLLGCVKEDTHCSLFTTSPLVVQYVPRPTDTVGLFLDCEGRTVSFVDVDRSSLIYTIPNCSFSPPLWPVICCSHF</sequence>
<dbReference type="InterPro" id="IPR003877">
    <property type="entry name" value="SPRY_dom"/>
</dbReference>
<dbReference type="PROSITE" id="PS50089">
    <property type="entry name" value="ZF_RING_2"/>
    <property type="match status" value="1"/>
</dbReference>
<dbReference type="InterPro" id="IPR043136">
    <property type="entry name" value="B30.2/SPRY_sf"/>
</dbReference>
<reference evidence="7" key="3">
    <citation type="submission" date="2025-09" db="UniProtKB">
        <authorList>
            <consortium name="Ensembl"/>
        </authorList>
    </citation>
    <scope>IDENTIFICATION</scope>
</reference>
<keyword evidence="8" id="KW-1185">Reference proteome</keyword>
<dbReference type="InterPro" id="IPR001870">
    <property type="entry name" value="B30.2/SPRY"/>
</dbReference>
<dbReference type="InterPro" id="IPR001841">
    <property type="entry name" value="Znf_RING"/>
</dbReference>
<dbReference type="EMBL" id="AJFE02021702">
    <property type="status" value="NOT_ANNOTATED_CDS"/>
    <property type="molecule type" value="Genomic_DNA"/>
</dbReference>
<dbReference type="GO" id="GO:0008270">
    <property type="term" value="F:zinc ion binding"/>
    <property type="evidence" value="ECO:0007669"/>
    <property type="project" value="UniProtKB-KW"/>
</dbReference>
<dbReference type="InterPro" id="IPR050143">
    <property type="entry name" value="TRIM/RBCC"/>
</dbReference>
<evidence type="ECO:0008006" key="9">
    <source>
        <dbReference type="Google" id="ProtNLM"/>
    </source>
</evidence>
<evidence type="ECO:0000259" key="5">
    <source>
        <dbReference type="PROSITE" id="PS50089"/>
    </source>
</evidence>
<dbReference type="PANTHER" id="PTHR24103">
    <property type="entry name" value="E3 UBIQUITIN-PROTEIN LIGASE TRIM"/>
    <property type="match status" value="1"/>
</dbReference>
<dbReference type="Pfam" id="PF15227">
    <property type="entry name" value="zf-C3HC4_4"/>
    <property type="match status" value="1"/>
</dbReference>
<dbReference type="Pfam" id="PF00622">
    <property type="entry name" value="SPRY"/>
    <property type="match status" value="1"/>
</dbReference>
<dbReference type="Proteomes" id="UP000240080">
    <property type="component" value="Chromosome 11"/>
</dbReference>
<dbReference type="AlphaFoldDB" id="A0A2R9A761"/>
<dbReference type="PRINTS" id="PR01407">
    <property type="entry name" value="BUTYPHLNCDUF"/>
</dbReference>